<dbReference type="Proteomes" id="UP000323454">
    <property type="component" value="Unassembled WGS sequence"/>
</dbReference>
<evidence type="ECO:0000313" key="3">
    <source>
        <dbReference type="EMBL" id="KAA2252839.1"/>
    </source>
</evidence>
<protein>
    <submittedName>
        <fullName evidence="3">2-hydroxypenta-2,4-dienoate hydratase</fullName>
    </submittedName>
</protein>
<dbReference type="InterPro" id="IPR050772">
    <property type="entry name" value="Hydratase-Decarb/MhpD_sf"/>
</dbReference>
<dbReference type="GO" id="GO:0005737">
    <property type="term" value="C:cytoplasm"/>
    <property type="evidence" value="ECO:0007669"/>
    <property type="project" value="TreeGrafter"/>
</dbReference>
<dbReference type="EMBL" id="VUOB01000072">
    <property type="protein sequence ID" value="KAA2252839.1"/>
    <property type="molecule type" value="Genomic_DNA"/>
</dbReference>
<dbReference type="RefSeq" id="WP_149854049.1">
    <property type="nucleotide sequence ID" value="NZ_VUOB01000072.1"/>
</dbReference>
<dbReference type="InterPro" id="IPR036663">
    <property type="entry name" value="Fumarylacetoacetase_C_sf"/>
</dbReference>
<feature type="domain" description="Fumarylacetoacetase-like C-terminal" evidence="2">
    <location>
        <begin position="99"/>
        <end position="267"/>
    </location>
</feature>
<dbReference type="PANTHER" id="PTHR30143">
    <property type="entry name" value="ACID HYDRATASE"/>
    <property type="match status" value="1"/>
</dbReference>
<dbReference type="SUPFAM" id="SSF56529">
    <property type="entry name" value="FAH"/>
    <property type="match status" value="1"/>
</dbReference>
<dbReference type="OrthoDB" id="9792137at2"/>
<sequence length="270" mass="28675">MTDVSVSVQGAIDRLARRLDDAWESGASIAPLSESEALTSPELAYRIQTRWTELRLAEHGDRVIGRKIGLTSKAMQQQIGVDEPDYGTLWGSRHFVATAGRALLPSKVFLQPRAEGELAFLIGRPLHGWPITAQDVLAATDAVAASIEVIDSRITDFRIALTDTVADNASYGAVVLGPWNAALRGADLRTIGMLIHLNGELVVHGAGAAALGNPARSVAWLARRLDELGTPLEPGDIVLSGSLGPSLPVSRGDVFTVETHGLPPLCAVLE</sequence>
<keyword evidence="4" id="KW-1185">Reference proteome</keyword>
<evidence type="ECO:0000313" key="4">
    <source>
        <dbReference type="Proteomes" id="UP000323454"/>
    </source>
</evidence>
<reference evidence="3 4" key="1">
    <citation type="submission" date="2019-09" db="EMBL/GenBank/DDBJ databases">
        <title>Goodfellowia gen. nov., a new genus of the Pseudonocardineae related to Actinoalloteichus, containing Goodfellowia coeruleoviolacea gen. nov., comb. nov. gen. nov., comb. nov.</title>
        <authorList>
            <person name="Labeda D."/>
        </authorList>
    </citation>
    <scope>NUCLEOTIDE SEQUENCE [LARGE SCALE GENOMIC DNA]</scope>
    <source>
        <strain evidence="3 4">AN110305</strain>
    </source>
</reference>
<dbReference type="InterPro" id="IPR011234">
    <property type="entry name" value="Fumarylacetoacetase-like_C"/>
</dbReference>
<accession>A0A5B2WQV8</accession>
<dbReference type="PANTHER" id="PTHR30143:SF0">
    <property type="entry name" value="2-KETO-4-PENTENOATE HYDRATASE"/>
    <property type="match status" value="1"/>
</dbReference>
<comment type="caution">
    <text evidence="3">The sequence shown here is derived from an EMBL/GenBank/DDBJ whole genome shotgun (WGS) entry which is preliminary data.</text>
</comment>
<gene>
    <name evidence="3" type="ORF">F0L68_34305</name>
</gene>
<name>A0A5B2WQV8_9PSEU</name>
<evidence type="ECO:0000259" key="2">
    <source>
        <dbReference type="Pfam" id="PF01557"/>
    </source>
</evidence>
<keyword evidence="1" id="KW-0456">Lyase</keyword>
<proteinExistence type="predicted"/>
<dbReference type="AlphaFoldDB" id="A0A5B2WQV8"/>
<reference evidence="3 4" key="2">
    <citation type="submission" date="2019-09" db="EMBL/GenBank/DDBJ databases">
        <authorList>
            <person name="Jin C."/>
        </authorList>
    </citation>
    <scope>NUCLEOTIDE SEQUENCE [LARGE SCALE GENOMIC DNA]</scope>
    <source>
        <strain evidence="3 4">AN110305</strain>
    </source>
</reference>
<dbReference type="Gene3D" id="3.90.850.10">
    <property type="entry name" value="Fumarylacetoacetase-like, C-terminal domain"/>
    <property type="match status" value="1"/>
</dbReference>
<dbReference type="GO" id="GO:0008684">
    <property type="term" value="F:2-oxopent-4-enoate hydratase activity"/>
    <property type="evidence" value="ECO:0007669"/>
    <property type="project" value="TreeGrafter"/>
</dbReference>
<dbReference type="Pfam" id="PF01557">
    <property type="entry name" value="FAA_hydrolase"/>
    <property type="match status" value="1"/>
</dbReference>
<evidence type="ECO:0000256" key="1">
    <source>
        <dbReference type="ARBA" id="ARBA00023239"/>
    </source>
</evidence>
<organism evidence="3 4">
    <name type="scientific">Solihabitans fulvus</name>
    <dbReference type="NCBI Taxonomy" id="1892852"/>
    <lineage>
        <taxon>Bacteria</taxon>
        <taxon>Bacillati</taxon>
        <taxon>Actinomycetota</taxon>
        <taxon>Actinomycetes</taxon>
        <taxon>Pseudonocardiales</taxon>
        <taxon>Pseudonocardiaceae</taxon>
        <taxon>Solihabitans</taxon>
    </lineage>
</organism>